<protein>
    <submittedName>
        <fullName evidence="6">U3 small nucleolar RNA-associated protein</fullName>
    </submittedName>
</protein>
<name>A0AA91PYL3_CLALS</name>
<evidence type="ECO:0000256" key="1">
    <source>
        <dbReference type="ARBA" id="ARBA00004123"/>
    </source>
</evidence>
<proteinExistence type="inferred from homology"/>
<feature type="compositionally biased region" description="Basic and acidic residues" evidence="4">
    <location>
        <begin position="360"/>
        <end position="376"/>
    </location>
</feature>
<accession>A0AA91PYL3</accession>
<dbReference type="Gene3D" id="2.130.10.10">
    <property type="entry name" value="YVTN repeat-like/Quinoprotein amine dehydrogenase"/>
    <property type="match status" value="1"/>
</dbReference>
<dbReference type="GO" id="GO:0000462">
    <property type="term" value="P:maturation of SSU-rRNA from tricistronic rRNA transcript (SSU-rRNA, 5.8S rRNA, LSU-rRNA)"/>
    <property type="evidence" value="ECO:0007669"/>
    <property type="project" value="TreeGrafter"/>
</dbReference>
<dbReference type="KEGG" id="clus:A9F13_10g01628"/>
<dbReference type="OMA" id="WVKWCLI"/>
<keyword evidence="2" id="KW-0539">Nucleus</keyword>
<dbReference type="SUPFAM" id="SSF50978">
    <property type="entry name" value="WD40 repeat-like"/>
    <property type="match status" value="1"/>
</dbReference>
<comment type="similarity">
    <text evidence="3">Belongs to the UTP5 family.</text>
</comment>
<feature type="region of interest" description="Disordered" evidence="4">
    <location>
        <begin position="592"/>
        <end position="642"/>
    </location>
</feature>
<reference evidence="6 7" key="1">
    <citation type="submission" date="2017-04" db="EMBL/GenBank/DDBJ databases">
        <title>Draft genome of the yeast Clavispora lusitaniae type strain CBS 6936.</title>
        <authorList>
            <person name="Durrens P."/>
            <person name="Klopp C."/>
            <person name="Biteau N."/>
            <person name="Fitton-Ouhabi V."/>
            <person name="Dementhon K."/>
            <person name="Accoceberry I."/>
            <person name="Sherman D.J."/>
            <person name="Noel T."/>
        </authorList>
    </citation>
    <scope>NUCLEOTIDE SEQUENCE [LARGE SCALE GENOMIC DNA]</scope>
    <source>
        <strain evidence="6 7">CBS 6936</strain>
    </source>
</reference>
<dbReference type="EMBL" id="LYUB02000010">
    <property type="protein sequence ID" value="OVF08018.1"/>
    <property type="molecule type" value="Genomic_DNA"/>
</dbReference>
<feature type="compositionally biased region" description="Basic and acidic residues" evidence="4">
    <location>
        <begin position="633"/>
        <end position="642"/>
    </location>
</feature>
<evidence type="ECO:0000313" key="6">
    <source>
        <dbReference type="EMBL" id="OVF08018.1"/>
    </source>
</evidence>
<sequence length="642" mass="71357">MSGPLICARYDPSYTYMASVIQALDQHQIRVESLVLSQDSLSTSLTLNKGAKLSTLEWISSDRIALCQTNGTVLIYSPSSNSIEGELESPTSVAISDFHFSPVTHTAWVSDISGTVFEWDLQDFKLLQKFALSDMLDTTEKISKLSSTSYDDEAHLLIGTHNVYLVDIFAKKIVKTFPAHVQPITALMPVPGNSDLFITAAEEDRFANIYSIAKGSTKAVLAAQSPIQQVAVGVHENDSIVAVIVEDRSLEIFKDPFCFEASPQETSRKKRKQLASMVQSKHSDASLKFARPEDEVRGPDDENLPLSAVAATDSVLHVSWLENASISRFDTLPWLTASGEFAFSGSKTIRRSKQQIKQPSRTEKGHDSAAGRHYSETHTVITEGTAFQNDLETGDDDEEEESLADRLNKLNGGNSTKEEVGKKRLNRHTSGTLTVVLSQALRNNDHSLLETVLCNRDPSVIQKTINRLDSSLAIILLDRLAERLTRQQSRFEQLNFWLKWIIIIHGGVLSSMPNMSNKLASLHAILTKKAQQLPRLLELQGRLNMMQQQNHLRKEILDGSVVQDDYDDADTDVEYVEEVDDAIEAGLIDSDEDLDMEAADDYDEMMDEEDEGEEVAEGDLAEDEDGLSDVETAVEKNDVFEE</sequence>
<dbReference type="InterPro" id="IPR007148">
    <property type="entry name" value="SSU_processome_Utp12"/>
</dbReference>
<dbReference type="InterPro" id="IPR052414">
    <property type="entry name" value="U3_snoRNA-assoc_WDR"/>
</dbReference>
<feature type="domain" description="Small-subunit processome Utp12" evidence="5">
    <location>
        <begin position="444"/>
        <end position="548"/>
    </location>
</feature>
<comment type="caution">
    <text evidence="6">The sequence shown here is derived from an EMBL/GenBank/DDBJ whole genome shotgun (WGS) entry which is preliminary data.</text>
</comment>
<feature type="compositionally biased region" description="Polar residues" evidence="4">
    <location>
        <begin position="377"/>
        <end position="391"/>
    </location>
</feature>
<dbReference type="PANTHER" id="PTHR44267:SF1">
    <property type="entry name" value="WD REPEAT-CONTAINING PROTEIN 43"/>
    <property type="match status" value="1"/>
</dbReference>
<dbReference type="AlphaFoldDB" id="A0AA91PYL3"/>
<feature type="compositionally biased region" description="Basic and acidic residues" evidence="4">
    <location>
        <begin position="281"/>
        <end position="300"/>
    </location>
</feature>
<dbReference type="SMART" id="SM00320">
    <property type="entry name" value="WD40"/>
    <property type="match status" value="3"/>
</dbReference>
<feature type="region of interest" description="Disordered" evidence="4">
    <location>
        <begin position="348"/>
        <end position="425"/>
    </location>
</feature>
<gene>
    <name evidence="6" type="ORF">A9F13_10g01628</name>
</gene>
<dbReference type="InterPro" id="IPR036322">
    <property type="entry name" value="WD40_repeat_dom_sf"/>
</dbReference>
<evidence type="ECO:0000313" key="7">
    <source>
        <dbReference type="Proteomes" id="UP000195602"/>
    </source>
</evidence>
<comment type="subcellular location">
    <subcellularLocation>
        <location evidence="1">Nucleus</location>
    </subcellularLocation>
</comment>
<dbReference type="PANTHER" id="PTHR44267">
    <property type="entry name" value="WD REPEAT-CONTAINING PROTEIN 43"/>
    <property type="match status" value="1"/>
</dbReference>
<dbReference type="Proteomes" id="UP000195602">
    <property type="component" value="Unassembled WGS sequence"/>
</dbReference>
<evidence type="ECO:0000256" key="2">
    <source>
        <dbReference type="ARBA" id="ARBA00023242"/>
    </source>
</evidence>
<feature type="compositionally biased region" description="Acidic residues" evidence="4">
    <location>
        <begin position="392"/>
        <end position="402"/>
    </location>
</feature>
<dbReference type="InterPro" id="IPR001680">
    <property type="entry name" value="WD40_rpt"/>
</dbReference>
<dbReference type="InterPro" id="IPR015943">
    <property type="entry name" value="WD40/YVTN_repeat-like_dom_sf"/>
</dbReference>
<evidence type="ECO:0000259" key="5">
    <source>
        <dbReference type="Pfam" id="PF04003"/>
    </source>
</evidence>
<feature type="compositionally biased region" description="Acidic residues" evidence="4">
    <location>
        <begin position="592"/>
        <end position="628"/>
    </location>
</feature>
<dbReference type="Pfam" id="PF04003">
    <property type="entry name" value="Utp12"/>
    <property type="match status" value="1"/>
</dbReference>
<feature type="region of interest" description="Disordered" evidence="4">
    <location>
        <begin position="276"/>
        <end position="304"/>
    </location>
</feature>
<evidence type="ECO:0000256" key="3">
    <source>
        <dbReference type="ARBA" id="ARBA00038335"/>
    </source>
</evidence>
<evidence type="ECO:0000256" key="4">
    <source>
        <dbReference type="SAM" id="MobiDB-lite"/>
    </source>
</evidence>
<dbReference type="GO" id="GO:0032040">
    <property type="term" value="C:small-subunit processome"/>
    <property type="evidence" value="ECO:0007669"/>
    <property type="project" value="UniProtKB-ARBA"/>
</dbReference>
<organism evidence="6 7">
    <name type="scientific">Clavispora lusitaniae</name>
    <name type="common">Candida lusitaniae</name>
    <dbReference type="NCBI Taxonomy" id="36911"/>
    <lineage>
        <taxon>Eukaryota</taxon>
        <taxon>Fungi</taxon>
        <taxon>Dikarya</taxon>
        <taxon>Ascomycota</taxon>
        <taxon>Saccharomycotina</taxon>
        <taxon>Pichiomycetes</taxon>
        <taxon>Metschnikowiaceae</taxon>
        <taxon>Clavispora</taxon>
    </lineage>
</organism>